<dbReference type="InterPro" id="IPR027417">
    <property type="entry name" value="P-loop_NTPase"/>
</dbReference>
<evidence type="ECO:0000256" key="1">
    <source>
        <dbReference type="SAM" id="MobiDB-lite"/>
    </source>
</evidence>
<feature type="non-terminal residue" evidence="3">
    <location>
        <position position="620"/>
    </location>
</feature>
<accession>A0A9P6TUI3</accession>
<evidence type="ECO:0000313" key="3">
    <source>
        <dbReference type="EMBL" id="KAG0247179.1"/>
    </source>
</evidence>
<dbReference type="Gene3D" id="2.160.20.80">
    <property type="entry name" value="E3 ubiquitin-protein ligase SopA"/>
    <property type="match status" value="1"/>
</dbReference>
<dbReference type="Proteomes" id="UP000726737">
    <property type="component" value="Unassembled WGS sequence"/>
</dbReference>
<comment type="caution">
    <text evidence="3">The sequence shown here is derived from an EMBL/GenBank/DDBJ whole genome shotgun (WGS) entry which is preliminary data.</text>
</comment>
<dbReference type="SUPFAM" id="SSF141571">
    <property type="entry name" value="Pentapeptide repeat-like"/>
    <property type="match status" value="1"/>
</dbReference>
<name>A0A9P6TUI3_9FUNG</name>
<dbReference type="AlphaFoldDB" id="A0A9P6TUI3"/>
<gene>
    <name evidence="3" type="ORF">BG011_001910</name>
</gene>
<dbReference type="EMBL" id="JAAAJA010001550">
    <property type="protein sequence ID" value="KAG0247179.1"/>
    <property type="molecule type" value="Genomic_DNA"/>
</dbReference>
<feature type="domain" description="NACHT" evidence="2">
    <location>
        <begin position="112"/>
        <end position="268"/>
    </location>
</feature>
<dbReference type="OrthoDB" id="2443807at2759"/>
<dbReference type="Gene3D" id="3.40.50.300">
    <property type="entry name" value="P-loop containing nucleotide triphosphate hydrolases"/>
    <property type="match status" value="1"/>
</dbReference>
<reference evidence="3" key="1">
    <citation type="journal article" date="2020" name="Fungal Divers.">
        <title>Resolving the Mortierellaceae phylogeny through synthesis of multi-gene phylogenetics and phylogenomics.</title>
        <authorList>
            <person name="Vandepol N."/>
            <person name="Liber J."/>
            <person name="Desiro A."/>
            <person name="Na H."/>
            <person name="Kennedy M."/>
            <person name="Barry K."/>
            <person name="Grigoriev I.V."/>
            <person name="Miller A.N."/>
            <person name="O'Donnell K."/>
            <person name="Stajich J.E."/>
            <person name="Bonito G."/>
        </authorList>
    </citation>
    <scope>NUCLEOTIDE SEQUENCE</scope>
    <source>
        <strain evidence="3">KOD948</strain>
    </source>
</reference>
<organism evidence="3 4">
    <name type="scientific">Mortierella polycephala</name>
    <dbReference type="NCBI Taxonomy" id="41804"/>
    <lineage>
        <taxon>Eukaryota</taxon>
        <taxon>Fungi</taxon>
        <taxon>Fungi incertae sedis</taxon>
        <taxon>Mucoromycota</taxon>
        <taxon>Mortierellomycotina</taxon>
        <taxon>Mortierellomycetes</taxon>
        <taxon>Mortierellales</taxon>
        <taxon>Mortierellaceae</taxon>
        <taxon>Mortierella</taxon>
    </lineage>
</organism>
<dbReference type="InterPro" id="IPR007111">
    <property type="entry name" value="NACHT_NTPase"/>
</dbReference>
<proteinExistence type="predicted"/>
<keyword evidence="4" id="KW-1185">Reference proteome</keyword>
<dbReference type="Pfam" id="PF00805">
    <property type="entry name" value="Pentapeptide"/>
    <property type="match status" value="1"/>
</dbReference>
<dbReference type="InterPro" id="IPR001646">
    <property type="entry name" value="5peptide_repeat"/>
</dbReference>
<evidence type="ECO:0000313" key="4">
    <source>
        <dbReference type="Proteomes" id="UP000726737"/>
    </source>
</evidence>
<feature type="compositionally biased region" description="Polar residues" evidence="1">
    <location>
        <begin position="466"/>
        <end position="476"/>
    </location>
</feature>
<evidence type="ECO:0000259" key="2">
    <source>
        <dbReference type="Pfam" id="PF05729"/>
    </source>
</evidence>
<feature type="region of interest" description="Disordered" evidence="1">
    <location>
        <begin position="454"/>
        <end position="479"/>
    </location>
</feature>
<sequence length="620" mass="70874">MKLHAYTALQRLEKIGDSQGQALFHASVNGPPSSYPLMICLPPLVSPSLISRVQGITYVEYDLHNLRVQRLAGRGNGVYIPPQAKASLQASNDALFPLMENVKEFLNSDREVLLLLGDSGAGRSTFIRELECDLWNSYKEGKSRIPLHIHLPAIDKPDEDLIAKHLHMNYFSESQIQEMKDYREFILICDGYDESRQSHNLYMSNRLNQPSQWKAKMVISCRTEYLSQDYKDQFQPRDRDIYTAPRPLQEAVIVPFSKDQIQDYIKQYVFQNKPLWRIKDYLEAFDKVPNLLDLVRNPFLLTLSLEVLPRVVSVEQAKNLSSAKITRVALYDQFVEQWLERGKKRVVGNELSPQARAAFDALMDEGFIQNGIHFLKRLAATIYKEQEGHPVVEYSHRDYGTWKAAFFGRDDEIRLLREACPLMRNGNQYRFIHRSLLEYCFTLAVFDPRQNENSSPFFTPAHPGSVDSTSNLSEQAASEEAPFSSNQFIVNHPLSWRSFVDEPSILEFLAERVQQEHLFKQQLLTMIERSKSGKEGYVAAANAITILVRAGIQFNGANLKGIRIPGADLSGGVFDSAQLQGADLRKVNLRNIWLRQADLSDAQMEGVQFGEWPYLTEDSE</sequence>
<protein>
    <recommendedName>
        <fullName evidence="2">NACHT domain-containing protein</fullName>
    </recommendedName>
</protein>
<dbReference type="Pfam" id="PF05729">
    <property type="entry name" value="NACHT"/>
    <property type="match status" value="1"/>
</dbReference>